<gene>
    <name evidence="2" type="ORF">Vretifemale_9245</name>
</gene>
<comment type="caution">
    <text evidence="2">The sequence shown here is derived from an EMBL/GenBank/DDBJ whole genome shotgun (WGS) entry which is preliminary data.</text>
</comment>
<dbReference type="AlphaFoldDB" id="A0A8J4FKE6"/>
<feature type="region of interest" description="Disordered" evidence="1">
    <location>
        <begin position="122"/>
        <end position="149"/>
    </location>
</feature>
<dbReference type="GO" id="GO:0044528">
    <property type="term" value="P:regulation of mitochondrial mRNA stability"/>
    <property type="evidence" value="ECO:0007669"/>
    <property type="project" value="TreeGrafter"/>
</dbReference>
<sequence length="711" mass="78021">MGYRHKALLTAAADQAARQLEAEMGVETDGAAAVDGTHVGGSTEEDVIVRRNVLCTTGTKGYGHIRPPAGDPNSWKPAPRLPALREGYDVEDDITDSSIAAQIYRNSAMTAAAAATTTGRVVRHGRSGSGSHPPGQHKYHHHKQQQQPHQQQPICWSNQAVSNTTWAYATLGFQPGEKYLRQVCRHLSSPQHLPGYKWQEIANTVWALASLQHRDCTAALAAVEREVVARLGGASLNLAAADDDNGMAGEQHQRHQRQAPLHNRLIMECLPELRPQHVSNLLWSYATLQHPAPALFTTLLPLLERRLPLFSEQEISNSVWATARLQVYDEKVMDAVAEHICLHRRLPYLKPQEVANIAWAYSGLRHEHRALFDGLVGCMVDFIHMPGAAAAAAASNTASADTAADAETNLNINTDIDTSTQTKTKTKTKTARSSTVKMPELASICGSVATFGWHYPALLSATKQWLIRLVTFYRRSTLFYKQRRHQETQRLKEQDDQHVSSSSSGPLLLPTGVIINHAQRQEGAAAAGALEATSAAGHHAEAAVVGLDIGSAQQQQQLPATADERYSSRPYWQQQEQQQQQLVKARDVCYLMWGLSLVGACSPEMWGQLMELMGRVLEDRGGSDIDELLDEELSQVYQAYLCVQLDYPTAALDPGPTGLLSQGLQAWRWQSLQGSLVSSFQMEVSKALTRLGLSHMIEEQPHQPAGAAAAH</sequence>
<dbReference type="GO" id="GO:0035770">
    <property type="term" value="C:ribonucleoprotein granule"/>
    <property type="evidence" value="ECO:0007669"/>
    <property type="project" value="TreeGrafter"/>
</dbReference>
<evidence type="ECO:0000313" key="2">
    <source>
        <dbReference type="EMBL" id="GIL80040.1"/>
    </source>
</evidence>
<protein>
    <submittedName>
        <fullName evidence="2">Uncharacterized protein</fullName>
    </submittedName>
</protein>
<dbReference type="OrthoDB" id="550033at2759"/>
<dbReference type="InterPro" id="IPR050870">
    <property type="entry name" value="FAST_kinase"/>
</dbReference>
<keyword evidence="3" id="KW-1185">Reference proteome</keyword>
<evidence type="ECO:0000313" key="3">
    <source>
        <dbReference type="Proteomes" id="UP000747110"/>
    </source>
</evidence>
<dbReference type="GO" id="GO:0005759">
    <property type="term" value="C:mitochondrial matrix"/>
    <property type="evidence" value="ECO:0007669"/>
    <property type="project" value="TreeGrafter"/>
</dbReference>
<dbReference type="PANTHER" id="PTHR21228">
    <property type="entry name" value="FAST LEU-RICH DOMAIN-CONTAINING"/>
    <property type="match status" value="1"/>
</dbReference>
<dbReference type="PANTHER" id="PTHR21228:SF40">
    <property type="entry name" value="LD45607P"/>
    <property type="match status" value="1"/>
</dbReference>
<name>A0A8J4FKE6_9CHLO</name>
<dbReference type="GO" id="GO:0000963">
    <property type="term" value="P:mitochondrial RNA processing"/>
    <property type="evidence" value="ECO:0007669"/>
    <property type="project" value="TreeGrafter"/>
</dbReference>
<proteinExistence type="predicted"/>
<evidence type="ECO:0000256" key="1">
    <source>
        <dbReference type="SAM" id="MobiDB-lite"/>
    </source>
</evidence>
<organism evidence="2 3">
    <name type="scientific">Volvox reticuliferus</name>
    <dbReference type="NCBI Taxonomy" id="1737510"/>
    <lineage>
        <taxon>Eukaryota</taxon>
        <taxon>Viridiplantae</taxon>
        <taxon>Chlorophyta</taxon>
        <taxon>core chlorophytes</taxon>
        <taxon>Chlorophyceae</taxon>
        <taxon>CS clade</taxon>
        <taxon>Chlamydomonadales</taxon>
        <taxon>Volvocaceae</taxon>
        <taxon>Volvox</taxon>
    </lineage>
</organism>
<dbReference type="Proteomes" id="UP000747110">
    <property type="component" value="Unassembled WGS sequence"/>
</dbReference>
<feature type="compositionally biased region" description="Basic residues" evidence="1">
    <location>
        <begin position="135"/>
        <end position="144"/>
    </location>
</feature>
<accession>A0A8J4FKE6</accession>
<dbReference type="EMBL" id="BNCP01000017">
    <property type="protein sequence ID" value="GIL80040.1"/>
    <property type="molecule type" value="Genomic_DNA"/>
</dbReference>
<dbReference type="GO" id="GO:0003723">
    <property type="term" value="F:RNA binding"/>
    <property type="evidence" value="ECO:0007669"/>
    <property type="project" value="TreeGrafter"/>
</dbReference>
<reference evidence="2" key="1">
    <citation type="journal article" date="2021" name="Proc. Natl. Acad. Sci. U.S.A.">
        <title>Three genomes in the algal genus Volvox reveal the fate of a haploid sex-determining region after a transition to homothallism.</title>
        <authorList>
            <person name="Yamamoto K."/>
            <person name="Hamaji T."/>
            <person name="Kawai-Toyooka H."/>
            <person name="Matsuzaki R."/>
            <person name="Takahashi F."/>
            <person name="Nishimura Y."/>
            <person name="Kawachi M."/>
            <person name="Noguchi H."/>
            <person name="Minakuchi Y."/>
            <person name="Umen J.G."/>
            <person name="Toyoda A."/>
            <person name="Nozaki H."/>
        </authorList>
    </citation>
    <scope>NUCLEOTIDE SEQUENCE</scope>
    <source>
        <strain evidence="2">NIES-3786</strain>
    </source>
</reference>